<dbReference type="InterPro" id="IPR013766">
    <property type="entry name" value="Thioredoxin_domain"/>
</dbReference>
<sequence length="160" mass="18197">MFSLLVRFQAFPAVAQRSLPVILSAIQNFSQSQTTQKIYDINNHNEFDQKIINSNVPVIVNFHAEWCAPCKTLTPILTTSLENSEDIDLAVIDVDKNIDLVETFDVRAVPAILVFRNGVVTDKFVGLMDDVNIKEFIEKLRTKARLQKETENEESKKKSK</sequence>
<accession>A0A1A9WRE2</accession>
<dbReference type="SUPFAM" id="SSF52833">
    <property type="entry name" value="Thioredoxin-like"/>
    <property type="match status" value="1"/>
</dbReference>
<dbReference type="AlphaFoldDB" id="A0A1A9WRE2"/>
<evidence type="ECO:0000313" key="3">
    <source>
        <dbReference type="EnsemblMetazoa" id="GBRI029361-PA"/>
    </source>
</evidence>
<dbReference type="Proteomes" id="UP000091820">
    <property type="component" value="Unassembled WGS sequence"/>
</dbReference>
<dbReference type="PRINTS" id="PR00421">
    <property type="entry name" value="THIOREDOXIN"/>
</dbReference>
<dbReference type="InterPro" id="IPR036249">
    <property type="entry name" value="Thioredoxin-like_sf"/>
</dbReference>
<name>A0A1A9WRE2_9MUSC</name>
<dbReference type="GO" id="GO:0005739">
    <property type="term" value="C:mitochondrion"/>
    <property type="evidence" value="ECO:0007669"/>
    <property type="project" value="TreeGrafter"/>
</dbReference>
<dbReference type="PROSITE" id="PS51352">
    <property type="entry name" value="THIOREDOXIN_2"/>
    <property type="match status" value="1"/>
</dbReference>
<dbReference type="PROSITE" id="PS00194">
    <property type="entry name" value="THIOREDOXIN_1"/>
    <property type="match status" value="1"/>
</dbReference>
<evidence type="ECO:0000259" key="2">
    <source>
        <dbReference type="PROSITE" id="PS51352"/>
    </source>
</evidence>
<evidence type="ECO:0000313" key="4">
    <source>
        <dbReference type="Proteomes" id="UP000091820"/>
    </source>
</evidence>
<protein>
    <recommendedName>
        <fullName evidence="2">Thioredoxin domain-containing protein</fullName>
    </recommendedName>
</protein>
<dbReference type="CDD" id="cd02947">
    <property type="entry name" value="TRX_family"/>
    <property type="match status" value="1"/>
</dbReference>
<dbReference type="EnsemblMetazoa" id="GBRI029361-RA">
    <property type="protein sequence ID" value="GBRI029361-PA"/>
    <property type="gene ID" value="GBRI029361"/>
</dbReference>
<keyword evidence="4" id="KW-1185">Reference proteome</keyword>
<reference evidence="3" key="2">
    <citation type="submission" date="2020-05" db="UniProtKB">
        <authorList>
            <consortium name="EnsemblMetazoa"/>
        </authorList>
    </citation>
    <scope>IDENTIFICATION</scope>
    <source>
        <strain evidence="3">IAEA</strain>
    </source>
</reference>
<dbReference type="STRING" id="37001.A0A1A9WRE2"/>
<reference evidence="4" key="1">
    <citation type="submission" date="2014-03" db="EMBL/GenBank/DDBJ databases">
        <authorList>
            <person name="Aksoy S."/>
            <person name="Warren W."/>
            <person name="Wilson R.K."/>
        </authorList>
    </citation>
    <scope>NUCLEOTIDE SEQUENCE [LARGE SCALE GENOMIC DNA]</scope>
    <source>
        <strain evidence="4">IAEA</strain>
    </source>
</reference>
<dbReference type="InterPro" id="IPR017937">
    <property type="entry name" value="Thioredoxin_CS"/>
</dbReference>
<dbReference type="Gene3D" id="3.40.30.10">
    <property type="entry name" value="Glutaredoxin"/>
    <property type="match status" value="1"/>
</dbReference>
<feature type="domain" description="Thioredoxin" evidence="2">
    <location>
        <begin position="20"/>
        <end position="145"/>
    </location>
</feature>
<dbReference type="PANTHER" id="PTHR43601:SF5">
    <property type="entry name" value="EG:132E8.3 PROTEIN"/>
    <property type="match status" value="1"/>
</dbReference>
<evidence type="ECO:0000256" key="1">
    <source>
        <dbReference type="ARBA" id="ARBA00008987"/>
    </source>
</evidence>
<proteinExistence type="inferred from homology"/>
<dbReference type="GO" id="GO:0045454">
    <property type="term" value="P:cell redox homeostasis"/>
    <property type="evidence" value="ECO:0007669"/>
    <property type="project" value="TreeGrafter"/>
</dbReference>
<dbReference type="PANTHER" id="PTHR43601">
    <property type="entry name" value="THIOREDOXIN, MITOCHONDRIAL"/>
    <property type="match status" value="1"/>
</dbReference>
<dbReference type="VEuPathDB" id="VectorBase:GBRI029361"/>
<dbReference type="Pfam" id="PF00085">
    <property type="entry name" value="Thioredoxin"/>
    <property type="match status" value="1"/>
</dbReference>
<organism evidence="3 4">
    <name type="scientific">Glossina brevipalpis</name>
    <dbReference type="NCBI Taxonomy" id="37001"/>
    <lineage>
        <taxon>Eukaryota</taxon>
        <taxon>Metazoa</taxon>
        <taxon>Ecdysozoa</taxon>
        <taxon>Arthropoda</taxon>
        <taxon>Hexapoda</taxon>
        <taxon>Insecta</taxon>
        <taxon>Pterygota</taxon>
        <taxon>Neoptera</taxon>
        <taxon>Endopterygota</taxon>
        <taxon>Diptera</taxon>
        <taxon>Brachycera</taxon>
        <taxon>Muscomorpha</taxon>
        <taxon>Hippoboscoidea</taxon>
        <taxon>Glossinidae</taxon>
        <taxon>Glossina</taxon>
    </lineage>
</organism>
<comment type="similarity">
    <text evidence="1">Belongs to the thioredoxin family.</text>
</comment>